<accession>A0AA39YZW4</accession>
<dbReference type="InterPro" id="IPR019193">
    <property type="entry name" value="UBQ-conj_enz_E2-bd_prot"/>
</dbReference>
<dbReference type="GO" id="GO:0000151">
    <property type="term" value="C:ubiquitin ligase complex"/>
    <property type="evidence" value="ECO:0007669"/>
    <property type="project" value="TreeGrafter"/>
</dbReference>
<dbReference type="GO" id="GO:0031624">
    <property type="term" value="F:ubiquitin conjugating enzyme binding"/>
    <property type="evidence" value="ECO:0007669"/>
    <property type="project" value="TreeGrafter"/>
</dbReference>
<feature type="region of interest" description="Disordered" evidence="1">
    <location>
        <begin position="155"/>
        <end position="176"/>
    </location>
</feature>
<evidence type="ECO:0000313" key="2">
    <source>
        <dbReference type="EMBL" id="KAK0660807.1"/>
    </source>
</evidence>
<evidence type="ECO:0000313" key="3">
    <source>
        <dbReference type="Proteomes" id="UP001174997"/>
    </source>
</evidence>
<dbReference type="EMBL" id="JAULSY010000161">
    <property type="protein sequence ID" value="KAK0660807.1"/>
    <property type="molecule type" value="Genomic_DNA"/>
</dbReference>
<reference evidence="2" key="1">
    <citation type="submission" date="2023-06" db="EMBL/GenBank/DDBJ databases">
        <title>Genome-scale phylogeny and comparative genomics of the fungal order Sordariales.</title>
        <authorList>
            <consortium name="Lawrence Berkeley National Laboratory"/>
            <person name="Hensen N."/>
            <person name="Bonometti L."/>
            <person name="Westerberg I."/>
            <person name="Brannstrom I.O."/>
            <person name="Guillou S."/>
            <person name="Cros-Aarteil S."/>
            <person name="Calhoun S."/>
            <person name="Haridas S."/>
            <person name="Kuo A."/>
            <person name="Mondo S."/>
            <person name="Pangilinan J."/>
            <person name="Riley R."/>
            <person name="Labutti K."/>
            <person name="Andreopoulos B."/>
            <person name="Lipzen A."/>
            <person name="Chen C."/>
            <person name="Yanf M."/>
            <person name="Daum C."/>
            <person name="Ng V."/>
            <person name="Clum A."/>
            <person name="Steindorff A."/>
            <person name="Ohm R."/>
            <person name="Martin F."/>
            <person name="Silar P."/>
            <person name="Natvig D."/>
            <person name="Lalanne C."/>
            <person name="Gautier V."/>
            <person name="Ament-Velasquez S.L."/>
            <person name="Kruys A."/>
            <person name="Hutchinson M.I."/>
            <person name="Powell A.J."/>
            <person name="Barry K."/>
            <person name="Miller A.N."/>
            <person name="Grigoriev I.V."/>
            <person name="Debuchy R."/>
            <person name="Gladieux P."/>
            <person name="Thoren M.H."/>
            <person name="Johannesson H."/>
        </authorList>
    </citation>
    <scope>NUCLEOTIDE SEQUENCE</scope>
    <source>
        <strain evidence="2">CBS 307.81</strain>
    </source>
</reference>
<dbReference type="GO" id="GO:0051865">
    <property type="term" value="P:protein autoubiquitination"/>
    <property type="evidence" value="ECO:0007669"/>
    <property type="project" value="TreeGrafter"/>
</dbReference>
<name>A0AA39YZW4_9PEZI</name>
<protein>
    <submittedName>
        <fullName evidence="2">Ubiquitin-conjugating enzyme E2-binding protein</fullName>
    </submittedName>
</protein>
<gene>
    <name evidence="2" type="ORF">QBC41DRAFT_330751</name>
</gene>
<organism evidence="2 3">
    <name type="scientific">Cercophora samala</name>
    <dbReference type="NCBI Taxonomy" id="330535"/>
    <lineage>
        <taxon>Eukaryota</taxon>
        <taxon>Fungi</taxon>
        <taxon>Dikarya</taxon>
        <taxon>Ascomycota</taxon>
        <taxon>Pezizomycotina</taxon>
        <taxon>Sordariomycetes</taxon>
        <taxon>Sordariomycetidae</taxon>
        <taxon>Sordariales</taxon>
        <taxon>Lasiosphaeriaceae</taxon>
        <taxon>Cercophora</taxon>
    </lineage>
</organism>
<dbReference type="GO" id="GO:0000209">
    <property type="term" value="P:protein polyubiquitination"/>
    <property type="evidence" value="ECO:0007669"/>
    <property type="project" value="TreeGrafter"/>
</dbReference>
<dbReference type="GO" id="GO:0043161">
    <property type="term" value="P:proteasome-mediated ubiquitin-dependent protein catabolic process"/>
    <property type="evidence" value="ECO:0007669"/>
    <property type="project" value="TreeGrafter"/>
</dbReference>
<evidence type="ECO:0000256" key="1">
    <source>
        <dbReference type="SAM" id="MobiDB-lite"/>
    </source>
</evidence>
<dbReference type="GO" id="GO:0030332">
    <property type="term" value="F:cyclin binding"/>
    <property type="evidence" value="ECO:0007669"/>
    <property type="project" value="TreeGrafter"/>
</dbReference>
<dbReference type="GO" id="GO:0005634">
    <property type="term" value="C:nucleus"/>
    <property type="evidence" value="ECO:0007669"/>
    <property type="project" value="TreeGrafter"/>
</dbReference>
<dbReference type="Proteomes" id="UP001174997">
    <property type="component" value="Unassembled WGS sequence"/>
</dbReference>
<comment type="caution">
    <text evidence="2">The sequence shown here is derived from an EMBL/GenBank/DDBJ whole genome shotgun (WGS) entry which is preliminary data.</text>
</comment>
<dbReference type="PANTHER" id="PTHR31531">
    <property type="entry name" value="E3 UBIQUITIN-PROTEIN LIGASE E3D FAMILY MEMBER"/>
    <property type="match status" value="1"/>
</dbReference>
<proteinExistence type="predicted"/>
<dbReference type="AlphaFoldDB" id="A0AA39YZW4"/>
<dbReference type="GO" id="GO:0005829">
    <property type="term" value="C:cytosol"/>
    <property type="evidence" value="ECO:0007669"/>
    <property type="project" value="TreeGrafter"/>
</dbReference>
<dbReference type="PANTHER" id="PTHR31531:SF2">
    <property type="entry name" value="E3 UBIQUITIN-PROTEIN LIGASE E3D"/>
    <property type="match status" value="1"/>
</dbReference>
<dbReference type="GO" id="GO:0061630">
    <property type="term" value="F:ubiquitin protein ligase activity"/>
    <property type="evidence" value="ECO:0007669"/>
    <property type="project" value="TreeGrafter"/>
</dbReference>
<dbReference type="Pfam" id="PF09814">
    <property type="entry name" value="HECT_2"/>
    <property type="match status" value="1"/>
</dbReference>
<dbReference type="GO" id="GO:0006513">
    <property type="term" value="P:protein monoubiquitination"/>
    <property type="evidence" value="ECO:0007669"/>
    <property type="project" value="TreeGrafter"/>
</dbReference>
<keyword evidence="3" id="KW-1185">Reference proteome</keyword>
<sequence>MSSSSRCSLYAELLANIRQISLVASLTSPSDASTRIAVAADGSTIELTHHGEVHKISLPAKIPLGSTLLPIDQRQKGTTALSWRLPLADTVPQPYLSADAPPWSATDFEVGAQVACRNCNAVVVEEGTAKVWKDLPSENWAEMMEFWHCHKPDHHHDDGSGLDHSHDEHSGKADEKSLAARGYGASSIISAQPGVGFVDLTTILFTEGDCQSITYSNSIFEQGSSNRQDLPSANNRSMNVFCSSCRTQLGFYVFRTAAVTLLKWQISCKSTSGSAPGITECLAATIISTISRSASSKSLIMPINETGSDVKQTVIYAWVLNANIVYSSSNGASGTPAVKLLYQRISREEADKMLEAVTCEAQEINLPAMAIERVIEHLDESNGLLPEKERLFKEWRVGLLTR</sequence>